<dbReference type="EMBL" id="UYSU01036276">
    <property type="protein sequence ID" value="VDL97460.1"/>
    <property type="molecule type" value="Genomic_DNA"/>
</dbReference>
<accession>A0A183T3M7</accession>
<dbReference type="OrthoDB" id="6158878at2759"/>
<gene>
    <name evidence="2" type="ORF">SSLN_LOCUS11075</name>
</gene>
<feature type="domain" description="Reverse transcriptase" evidence="1">
    <location>
        <begin position="27"/>
        <end position="115"/>
    </location>
</feature>
<proteinExistence type="predicted"/>
<evidence type="ECO:0000313" key="3">
    <source>
        <dbReference type="Proteomes" id="UP000275846"/>
    </source>
</evidence>
<reference evidence="2 3" key="2">
    <citation type="submission" date="2018-11" db="EMBL/GenBank/DDBJ databases">
        <authorList>
            <consortium name="Pathogen Informatics"/>
        </authorList>
    </citation>
    <scope>NUCLEOTIDE SEQUENCE [LARGE SCALE GENOMIC DNA]</scope>
    <source>
        <strain evidence="2 3">NST_G2</strain>
    </source>
</reference>
<dbReference type="Pfam" id="PF00078">
    <property type="entry name" value="RVT_1"/>
    <property type="match status" value="1"/>
</dbReference>
<dbReference type="Proteomes" id="UP000275846">
    <property type="component" value="Unassembled WGS sequence"/>
</dbReference>
<dbReference type="InterPro" id="IPR000477">
    <property type="entry name" value="RT_dom"/>
</dbReference>
<evidence type="ECO:0000259" key="1">
    <source>
        <dbReference type="Pfam" id="PF00078"/>
    </source>
</evidence>
<organism evidence="4">
    <name type="scientific">Schistocephalus solidus</name>
    <name type="common">Tapeworm</name>
    <dbReference type="NCBI Taxonomy" id="70667"/>
    <lineage>
        <taxon>Eukaryota</taxon>
        <taxon>Metazoa</taxon>
        <taxon>Spiralia</taxon>
        <taxon>Lophotrochozoa</taxon>
        <taxon>Platyhelminthes</taxon>
        <taxon>Cestoda</taxon>
        <taxon>Eucestoda</taxon>
        <taxon>Diphyllobothriidea</taxon>
        <taxon>Diphyllobothriidae</taxon>
        <taxon>Schistocephalus</taxon>
    </lineage>
</organism>
<evidence type="ECO:0000313" key="4">
    <source>
        <dbReference type="WBParaSite" id="SSLN_0001150001-mRNA-1"/>
    </source>
</evidence>
<sequence>MEKHTTLFQQMWSRGQAPQDTKVTCSPDYRSEISLLNIAGKNLARTLLTRLYDHLEQELLPPKKPLWILTKPQQEFQDKHKEMLTYLYTTFVDLKKAFNRVNRDGRWRIMQKETVLRILHT</sequence>
<dbReference type="AlphaFoldDB" id="A0A183T3M7"/>
<dbReference type="WBParaSite" id="SSLN_0001150001-mRNA-1">
    <property type="protein sequence ID" value="SSLN_0001150001-mRNA-1"/>
    <property type="gene ID" value="SSLN_0001150001"/>
</dbReference>
<reference evidence="4" key="1">
    <citation type="submission" date="2016-06" db="UniProtKB">
        <authorList>
            <consortium name="WormBaseParasite"/>
        </authorList>
    </citation>
    <scope>IDENTIFICATION</scope>
</reference>
<evidence type="ECO:0000313" key="2">
    <source>
        <dbReference type="EMBL" id="VDL97460.1"/>
    </source>
</evidence>
<keyword evidence="3" id="KW-1185">Reference proteome</keyword>
<name>A0A183T3M7_SCHSO</name>
<protein>
    <submittedName>
        <fullName evidence="4">Reverse transcriptase domain-containing protein</fullName>
    </submittedName>
</protein>